<reference evidence="1" key="2">
    <citation type="submission" date="2019-01" db="UniProtKB">
        <authorList>
            <consortium name="EnsemblPlants"/>
        </authorList>
    </citation>
    <scope>IDENTIFICATION</scope>
    <source>
        <strain evidence="1">cv. Heinz 1706</strain>
    </source>
</reference>
<sequence length="76" mass="8747">MNTLFDSQMSLGVTNGEDQFMPLSLELHRSHYFLMRFRGTSFLERMRGESTSQLVFGRTLGVLTCWTCADVYNCIV</sequence>
<evidence type="ECO:0000313" key="1">
    <source>
        <dbReference type="EnsemblPlants" id="Solyc02g090515.1.1"/>
    </source>
</evidence>
<accession>A0A3Q7FBT1</accession>
<dbReference type="Proteomes" id="UP000004994">
    <property type="component" value="Chromosome 2"/>
</dbReference>
<dbReference type="EnsemblPlants" id="Solyc02g090515.1.1">
    <property type="protein sequence ID" value="Solyc02g090515.1.1"/>
    <property type="gene ID" value="Solyc02g090515.1"/>
</dbReference>
<proteinExistence type="predicted"/>
<name>A0A3Q7FBT1_SOLLC</name>
<dbReference type="Gramene" id="Solyc02g090515.1.1">
    <property type="protein sequence ID" value="Solyc02g090515.1.1"/>
    <property type="gene ID" value="Solyc02g090515.1"/>
</dbReference>
<evidence type="ECO:0000313" key="2">
    <source>
        <dbReference type="Proteomes" id="UP000004994"/>
    </source>
</evidence>
<organism evidence="1">
    <name type="scientific">Solanum lycopersicum</name>
    <name type="common">Tomato</name>
    <name type="synonym">Lycopersicon esculentum</name>
    <dbReference type="NCBI Taxonomy" id="4081"/>
    <lineage>
        <taxon>Eukaryota</taxon>
        <taxon>Viridiplantae</taxon>
        <taxon>Streptophyta</taxon>
        <taxon>Embryophyta</taxon>
        <taxon>Tracheophyta</taxon>
        <taxon>Spermatophyta</taxon>
        <taxon>Magnoliopsida</taxon>
        <taxon>eudicotyledons</taxon>
        <taxon>Gunneridae</taxon>
        <taxon>Pentapetalae</taxon>
        <taxon>asterids</taxon>
        <taxon>lamiids</taxon>
        <taxon>Solanales</taxon>
        <taxon>Solanaceae</taxon>
        <taxon>Solanoideae</taxon>
        <taxon>Solaneae</taxon>
        <taxon>Solanum</taxon>
        <taxon>Solanum subgen. Lycopersicon</taxon>
    </lineage>
</organism>
<dbReference type="AlphaFoldDB" id="A0A3Q7FBT1"/>
<dbReference type="InParanoid" id="A0A3Q7FBT1"/>
<keyword evidence="2" id="KW-1185">Reference proteome</keyword>
<protein>
    <submittedName>
        <fullName evidence="1">Uncharacterized protein</fullName>
    </submittedName>
</protein>
<reference evidence="1" key="1">
    <citation type="journal article" date="2012" name="Nature">
        <title>The tomato genome sequence provides insights into fleshy fruit evolution.</title>
        <authorList>
            <consortium name="Tomato Genome Consortium"/>
        </authorList>
    </citation>
    <scope>NUCLEOTIDE SEQUENCE [LARGE SCALE GENOMIC DNA]</scope>
    <source>
        <strain evidence="1">cv. Heinz 1706</strain>
    </source>
</reference>